<protein>
    <submittedName>
        <fullName evidence="1">Cellulose biosynthesis protein BcsQ</fullName>
    </submittedName>
</protein>
<dbReference type="NCBIfam" id="TIGR03371">
    <property type="entry name" value="cellulose_yhjQ"/>
    <property type="match status" value="1"/>
</dbReference>
<dbReference type="Pfam" id="PF06564">
    <property type="entry name" value="CBP_BcsQ"/>
    <property type="match status" value="1"/>
</dbReference>
<dbReference type="Gene3D" id="3.40.50.300">
    <property type="entry name" value="P-loop containing nucleotide triphosphate hydrolases"/>
    <property type="match status" value="1"/>
</dbReference>
<dbReference type="InterPro" id="IPR050678">
    <property type="entry name" value="DNA_Partitioning_ATPase"/>
</dbReference>
<dbReference type="PANTHER" id="PTHR13696">
    <property type="entry name" value="P-LOOP CONTAINING NUCLEOSIDE TRIPHOSPHATE HYDROLASE"/>
    <property type="match status" value="1"/>
</dbReference>
<sequence length="270" mass="28881">MAQALLTMPVVAVIGAKGGVGKTTVAANLGTSLADAGRSVLAIDLDPQNALRFHLALDRTACECGLAGVLAGRANWAQAMQSGRGGVVLLPFGAIDDEHQIDLERQLADHPGWLADTLARFRLPPETVVLLDTPPGPSVYLQQALRVAQLGVVTVLPDAGSFATLPLVDRMVDKYCRGRPDFIASVCLVNQVDAGKRLNRDVLQALRHELGDRLLGVVHQDQAVCEALASATDVRRYAPFSQAADDFVQCARQVLRRLAPPAHPAEIRRP</sequence>
<proteinExistence type="predicted"/>
<dbReference type="CDD" id="cd02042">
    <property type="entry name" value="ParAB_family"/>
    <property type="match status" value="1"/>
</dbReference>
<dbReference type="EMBL" id="JAUKVY010000017">
    <property type="protein sequence ID" value="MDO1534992.1"/>
    <property type="molecule type" value="Genomic_DNA"/>
</dbReference>
<evidence type="ECO:0000313" key="2">
    <source>
        <dbReference type="Proteomes" id="UP001169027"/>
    </source>
</evidence>
<dbReference type="RefSeq" id="WP_301812730.1">
    <property type="nucleotide sequence ID" value="NZ_JAUJZH010000017.1"/>
</dbReference>
<accession>A0ABT8S9V0</accession>
<dbReference type="PANTHER" id="PTHR13696:SF99">
    <property type="entry name" value="COBYRINIC ACID AC-DIAMIDE SYNTHASE"/>
    <property type="match status" value="1"/>
</dbReference>
<dbReference type="Proteomes" id="UP001169027">
    <property type="component" value="Unassembled WGS sequence"/>
</dbReference>
<gene>
    <name evidence="1" type="primary">bcsQ</name>
    <name evidence="1" type="ORF">Q2T77_22100</name>
</gene>
<keyword evidence="2" id="KW-1185">Reference proteome</keyword>
<name>A0ABT8S9V0_9BURK</name>
<dbReference type="InterPro" id="IPR017746">
    <property type="entry name" value="Cellulose_synthase_operon_BcsQ"/>
</dbReference>
<organism evidence="1 2">
    <name type="scientific">Variovorax ginsengisoli</name>
    <dbReference type="NCBI Taxonomy" id="363844"/>
    <lineage>
        <taxon>Bacteria</taxon>
        <taxon>Pseudomonadati</taxon>
        <taxon>Pseudomonadota</taxon>
        <taxon>Betaproteobacteria</taxon>
        <taxon>Burkholderiales</taxon>
        <taxon>Comamonadaceae</taxon>
        <taxon>Variovorax</taxon>
    </lineage>
</organism>
<comment type="caution">
    <text evidence="1">The sequence shown here is derived from an EMBL/GenBank/DDBJ whole genome shotgun (WGS) entry which is preliminary data.</text>
</comment>
<reference evidence="1" key="1">
    <citation type="submission" date="2023-06" db="EMBL/GenBank/DDBJ databases">
        <authorList>
            <person name="Jiang Y."/>
            <person name="Liu Q."/>
        </authorList>
    </citation>
    <scope>NUCLEOTIDE SEQUENCE</scope>
    <source>
        <strain evidence="1">CGMCC 1.12090</strain>
    </source>
</reference>
<dbReference type="SUPFAM" id="SSF52540">
    <property type="entry name" value="P-loop containing nucleoside triphosphate hydrolases"/>
    <property type="match status" value="1"/>
</dbReference>
<dbReference type="InterPro" id="IPR027417">
    <property type="entry name" value="P-loop_NTPase"/>
</dbReference>
<evidence type="ECO:0000313" key="1">
    <source>
        <dbReference type="EMBL" id="MDO1534992.1"/>
    </source>
</evidence>